<gene>
    <name evidence="5" type="ORF">KQI42_08450</name>
</gene>
<dbReference type="PANTHER" id="PTHR30204:SF69">
    <property type="entry name" value="MERR-FAMILY TRANSCRIPTIONAL REGULATOR"/>
    <property type="match status" value="1"/>
</dbReference>
<dbReference type="CDD" id="cd01107">
    <property type="entry name" value="HTH_BmrR"/>
    <property type="match status" value="1"/>
</dbReference>
<evidence type="ECO:0000313" key="6">
    <source>
        <dbReference type="Proteomes" id="UP000749471"/>
    </source>
</evidence>
<evidence type="ECO:0000313" key="5">
    <source>
        <dbReference type="EMBL" id="MBU5438034.1"/>
    </source>
</evidence>
<dbReference type="Proteomes" id="UP000749471">
    <property type="component" value="Unassembled WGS sequence"/>
</dbReference>
<sequence>MYTIGEFSKIGGVSTKTLRYYDEMNILKPAYVNNENQYRYYSQEQVLEILFIIELKEYGLTLDEIKKVLEDKNIYFLQNILEEKLQEINKQLEEKIKMQSRIERKIKKMKIGGKIMESYKTLAVQLKDRAPMTIISQRTITDVQQIDDLICNLYKSIERMNLKPSGPVMSIYHDKEFDPESTDLEVCIPVNKNLAVKNSRELAGGLHACTTFIGPYSRFGEAYAKVIKWIQDNGYQIAGAPFDIYIVGPDSTDNSDEYVTEICFPVKLV</sequence>
<dbReference type="Pfam" id="PF13411">
    <property type="entry name" value="MerR_1"/>
    <property type="match status" value="1"/>
</dbReference>
<evidence type="ECO:0000259" key="4">
    <source>
        <dbReference type="PROSITE" id="PS50937"/>
    </source>
</evidence>
<dbReference type="Pfam" id="PF06445">
    <property type="entry name" value="GyrI-like"/>
    <property type="match status" value="1"/>
</dbReference>
<keyword evidence="1" id="KW-0805">Transcription regulation</keyword>
<dbReference type="InterPro" id="IPR000551">
    <property type="entry name" value="MerR-type_HTH_dom"/>
</dbReference>
<reference evidence="5 6" key="1">
    <citation type="submission" date="2021-06" db="EMBL/GenBank/DDBJ databases">
        <authorList>
            <person name="Sun Q."/>
            <person name="Li D."/>
        </authorList>
    </citation>
    <scope>NUCLEOTIDE SEQUENCE [LARGE SCALE GENOMIC DNA]</scope>
    <source>
        <strain evidence="5 6">MSJ-40</strain>
    </source>
</reference>
<organism evidence="5 6">
    <name type="scientific">Tissierella simiarum</name>
    <dbReference type="NCBI Taxonomy" id="2841534"/>
    <lineage>
        <taxon>Bacteria</taxon>
        <taxon>Bacillati</taxon>
        <taxon>Bacillota</taxon>
        <taxon>Tissierellia</taxon>
        <taxon>Tissierellales</taxon>
        <taxon>Tissierellaceae</taxon>
        <taxon>Tissierella</taxon>
    </lineage>
</organism>
<dbReference type="InterPro" id="IPR047057">
    <property type="entry name" value="MerR_fam"/>
</dbReference>
<keyword evidence="6" id="KW-1185">Reference proteome</keyword>
<dbReference type="SMART" id="SM00871">
    <property type="entry name" value="AraC_E_bind"/>
    <property type="match status" value="1"/>
</dbReference>
<proteinExistence type="predicted"/>
<dbReference type="InterPro" id="IPR029442">
    <property type="entry name" value="GyrI-like"/>
</dbReference>
<feature type="domain" description="HTH merR-type" evidence="4">
    <location>
        <begin position="1"/>
        <end position="71"/>
    </location>
</feature>
<dbReference type="InterPro" id="IPR010499">
    <property type="entry name" value="AraC_E-bd"/>
</dbReference>
<keyword evidence="2" id="KW-0804">Transcription</keyword>
<evidence type="ECO:0000256" key="1">
    <source>
        <dbReference type="ARBA" id="ARBA00023015"/>
    </source>
</evidence>
<dbReference type="RefSeq" id="WP_216518785.1">
    <property type="nucleotide sequence ID" value="NZ_JAHLPM010000006.1"/>
</dbReference>
<dbReference type="PROSITE" id="PS50937">
    <property type="entry name" value="HTH_MERR_2"/>
    <property type="match status" value="1"/>
</dbReference>
<comment type="caution">
    <text evidence="5">The sequence shown here is derived from an EMBL/GenBank/DDBJ whole genome shotgun (WGS) entry which is preliminary data.</text>
</comment>
<evidence type="ECO:0000256" key="2">
    <source>
        <dbReference type="ARBA" id="ARBA00023163"/>
    </source>
</evidence>
<dbReference type="EMBL" id="JAHLPM010000006">
    <property type="protein sequence ID" value="MBU5438034.1"/>
    <property type="molecule type" value="Genomic_DNA"/>
</dbReference>
<feature type="coiled-coil region" evidence="3">
    <location>
        <begin position="78"/>
        <end position="105"/>
    </location>
</feature>
<name>A0ABS6E5K3_9FIRM</name>
<dbReference type="PANTHER" id="PTHR30204">
    <property type="entry name" value="REDOX-CYCLING DRUG-SENSING TRANSCRIPTIONAL ACTIVATOR SOXR"/>
    <property type="match status" value="1"/>
</dbReference>
<protein>
    <submittedName>
        <fullName evidence="5">MerR family transcriptional regulator</fullName>
    </submittedName>
</protein>
<dbReference type="SMART" id="SM00422">
    <property type="entry name" value="HTH_MERR"/>
    <property type="match status" value="1"/>
</dbReference>
<accession>A0ABS6E5K3</accession>
<evidence type="ECO:0000256" key="3">
    <source>
        <dbReference type="SAM" id="Coils"/>
    </source>
</evidence>
<keyword evidence="3" id="KW-0175">Coiled coil</keyword>